<keyword evidence="3" id="KW-1003">Cell membrane</keyword>
<comment type="caution">
    <text evidence="8">The sequence shown here is derived from an EMBL/GenBank/DDBJ whole genome shotgun (WGS) entry which is preliminary data.</text>
</comment>
<name>A0A1C3E6P9_9PLAN</name>
<keyword evidence="4 7" id="KW-0812">Transmembrane</keyword>
<keyword evidence="6 7" id="KW-0472">Membrane</keyword>
<gene>
    <name evidence="8" type="ORF">A6X21_10505</name>
</gene>
<feature type="transmembrane region" description="Helical" evidence="7">
    <location>
        <begin position="20"/>
        <end position="42"/>
    </location>
</feature>
<dbReference type="Pfam" id="PF01311">
    <property type="entry name" value="Bac_export_1"/>
    <property type="match status" value="1"/>
</dbReference>
<evidence type="ECO:0000256" key="7">
    <source>
        <dbReference type="SAM" id="Phobius"/>
    </source>
</evidence>
<feature type="transmembrane region" description="Helical" evidence="7">
    <location>
        <begin position="249"/>
        <end position="271"/>
    </location>
</feature>
<evidence type="ECO:0000313" key="8">
    <source>
        <dbReference type="EMBL" id="ODA28920.1"/>
    </source>
</evidence>
<dbReference type="RefSeq" id="WP_068850684.1">
    <property type="nucleotide sequence ID" value="NZ_LYDR01000150.1"/>
</dbReference>
<dbReference type="PROSITE" id="PS00018">
    <property type="entry name" value="EF_HAND_1"/>
    <property type="match status" value="1"/>
</dbReference>
<evidence type="ECO:0000256" key="4">
    <source>
        <dbReference type="ARBA" id="ARBA00022692"/>
    </source>
</evidence>
<feature type="transmembrane region" description="Helical" evidence="7">
    <location>
        <begin position="291"/>
        <end position="311"/>
    </location>
</feature>
<evidence type="ECO:0000313" key="9">
    <source>
        <dbReference type="Proteomes" id="UP000094828"/>
    </source>
</evidence>
<dbReference type="InterPro" id="IPR018247">
    <property type="entry name" value="EF_Hand_1_Ca_BS"/>
</dbReference>
<keyword evidence="5 7" id="KW-1133">Transmembrane helix</keyword>
<dbReference type="OrthoDB" id="9797790at2"/>
<evidence type="ECO:0000256" key="6">
    <source>
        <dbReference type="ARBA" id="ARBA00023136"/>
    </source>
</evidence>
<evidence type="ECO:0008006" key="10">
    <source>
        <dbReference type="Google" id="ProtNLM"/>
    </source>
</evidence>
<protein>
    <recommendedName>
        <fullName evidence="10">Flagellar biosynthetic protein FliR</fullName>
    </recommendedName>
</protein>
<feature type="transmembrane region" description="Helical" evidence="7">
    <location>
        <begin position="192"/>
        <end position="213"/>
    </location>
</feature>
<feature type="transmembrane region" description="Helical" evidence="7">
    <location>
        <begin position="49"/>
        <end position="68"/>
    </location>
</feature>
<dbReference type="AlphaFoldDB" id="A0A1C3E6P9"/>
<comment type="similarity">
    <text evidence="2">Belongs to the FliR/MopE/SpaR family.</text>
</comment>
<accession>A0A1C3E6P9</accession>
<dbReference type="InterPro" id="IPR002010">
    <property type="entry name" value="T3SS_IM_R"/>
</dbReference>
<dbReference type="EMBL" id="LYDR01000150">
    <property type="protein sequence ID" value="ODA28920.1"/>
    <property type="molecule type" value="Genomic_DNA"/>
</dbReference>
<dbReference type="GO" id="GO:0005886">
    <property type="term" value="C:plasma membrane"/>
    <property type="evidence" value="ECO:0007669"/>
    <property type="project" value="UniProtKB-SubCell"/>
</dbReference>
<reference evidence="8 9" key="1">
    <citation type="submission" date="2016-05" db="EMBL/GenBank/DDBJ databases">
        <title>Genomic and physiological characterization of Planctopirus sp. isolated from fresh water lake.</title>
        <authorList>
            <person name="Subhash Y."/>
            <person name="Ramana C."/>
        </authorList>
    </citation>
    <scope>NUCLEOTIDE SEQUENCE [LARGE SCALE GENOMIC DNA]</scope>
    <source>
        <strain evidence="8 9">JC280</strain>
    </source>
</reference>
<evidence type="ECO:0000256" key="2">
    <source>
        <dbReference type="ARBA" id="ARBA00009772"/>
    </source>
</evidence>
<keyword evidence="9" id="KW-1185">Reference proteome</keyword>
<dbReference type="PANTHER" id="PTHR30065:SF1">
    <property type="entry name" value="SURFACE PRESENTATION OF ANTIGENS PROTEIN SPAR"/>
    <property type="match status" value="1"/>
</dbReference>
<sequence>MPALPWTEWLLTEATFQFQIFLLVLVRLSGLALTGPIFGAPAVPTNIRVLLIFVLALLVTPSIGHQAAQGFSLRDVNKDQRLTSDEIPPALAERFLTESSNAPASAELSTPDDRVMTPQEYSALPAPPENLGQLVLVLLGELVIGLFLGLGVQMVLAGLQMAGQIIDQQGGFGLGEVFNPDMQMNASQSGQLLFWLGTIIFLVLEPLGGHLVMLKSLVESFQSIPVGRAFWEPGTVELLNNLMQASFSLAIRFAAPIMLVMCLVDAAIGFLSHTVPQINIQAVGFSLKAMVSLLLLITLFSTSPAVIVNAFQETFFVLRQGLSLPEGITIPPSG</sequence>
<organism evidence="8 9">
    <name type="scientific">Planctopirus hydrillae</name>
    <dbReference type="NCBI Taxonomy" id="1841610"/>
    <lineage>
        <taxon>Bacteria</taxon>
        <taxon>Pseudomonadati</taxon>
        <taxon>Planctomycetota</taxon>
        <taxon>Planctomycetia</taxon>
        <taxon>Planctomycetales</taxon>
        <taxon>Planctomycetaceae</taxon>
        <taxon>Planctopirus</taxon>
    </lineage>
</organism>
<evidence type="ECO:0000256" key="3">
    <source>
        <dbReference type="ARBA" id="ARBA00022475"/>
    </source>
</evidence>
<proteinExistence type="inferred from homology"/>
<dbReference type="GO" id="GO:0006605">
    <property type="term" value="P:protein targeting"/>
    <property type="evidence" value="ECO:0007669"/>
    <property type="project" value="InterPro"/>
</dbReference>
<dbReference type="STRING" id="1841610.A6X21_10505"/>
<dbReference type="Proteomes" id="UP000094828">
    <property type="component" value="Unassembled WGS sequence"/>
</dbReference>
<feature type="transmembrane region" description="Helical" evidence="7">
    <location>
        <begin position="134"/>
        <end position="159"/>
    </location>
</feature>
<comment type="subcellular location">
    <subcellularLocation>
        <location evidence="1">Cell membrane</location>
        <topology evidence="1">Multi-pass membrane protein</topology>
    </subcellularLocation>
</comment>
<dbReference type="PANTHER" id="PTHR30065">
    <property type="entry name" value="FLAGELLAR BIOSYNTHETIC PROTEIN FLIR"/>
    <property type="match status" value="1"/>
</dbReference>
<evidence type="ECO:0000256" key="1">
    <source>
        <dbReference type="ARBA" id="ARBA00004651"/>
    </source>
</evidence>
<evidence type="ECO:0000256" key="5">
    <source>
        <dbReference type="ARBA" id="ARBA00022989"/>
    </source>
</evidence>